<name>A0ABQ6HS67_9MICO</name>
<protein>
    <submittedName>
        <fullName evidence="1">Uncharacterized protein</fullName>
    </submittedName>
</protein>
<accession>A0ABQ6HS67</accession>
<evidence type="ECO:0000313" key="1">
    <source>
        <dbReference type="EMBL" id="GMA21328.1"/>
    </source>
</evidence>
<sequence>MLVACSSTEDPHWAPVADSGERVLALVADGSDLVVGREKVTATGRFVLDVQRGDDTRQVSIQSSPDGYGYQAQLHSISARDGALVVLGGVRAGAHGNVRWSVWRGSLDGISEQPQLFDTFGGYGAGDLVGAAVTTAGPMIIGSWSNLTGLGMEVTSWIPQGQKWVRSTDPVVAAATATTLPTAAAVTSTDAEYVVAGSITHLLPKLWEEPVVWRADRPRGPWRQISLPLPAETASARALALSCSVDHCAVVGRAGRDAYHWRLELNDHRVGPSGRPTRALDGLDEPGRAAPVLVVVTGSSDVVAATAAGSTRTAIVEGSHVTVVESVPGAAVAIAAPSSGQVELVTEVQGRSSRWSLVAPGGR</sequence>
<gene>
    <name evidence="1" type="ORF">GCM10025862_33490</name>
</gene>
<reference evidence="2" key="1">
    <citation type="journal article" date="2019" name="Int. J. Syst. Evol. Microbiol.">
        <title>The Global Catalogue of Microorganisms (GCM) 10K type strain sequencing project: providing services to taxonomists for standard genome sequencing and annotation.</title>
        <authorList>
            <consortium name="The Broad Institute Genomics Platform"/>
            <consortium name="The Broad Institute Genome Sequencing Center for Infectious Disease"/>
            <person name="Wu L."/>
            <person name="Ma J."/>
        </authorList>
    </citation>
    <scope>NUCLEOTIDE SEQUENCE [LARGE SCALE GENOMIC DNA]</scope>
    <source>
        <strain evidence="2">NBRC 105830</strain>
    </source>
</reference>
<evidence type="ECO:0000313" key="2">
    <source>
        <dbReference type="Proteomes" id="UP001157109"/>
    </source>
</evidence>
<keyword evidence="2" id="KW-1185">Reference proteome</keyword>
<comment type="caution">
    <text evidence="1">The sequence shown here is derived from an EMBL/GenBank/DDBJ whole genome shotgun (WGS) entry which is preliminary data.</text>
</comment>
<dbReference type="Proteomes" id="UP001157109">
    <property type="component" value="Unassembled WGS sequence"/>
</dbReference>
<dbReference type="EMBL" id="BSUJ01000001">
    <property type="protein sequence ID" value="GMA21328.1"/>
    <property type="molecule type" value="Genomic_DNA"/>
</dbReference>
<proteinExistence type="predicted"/>
<organism evidence="1 2">
    <name type="scientific">Arsenicicoccus piscis</name>
    <dbReference type="NCBI Taxonomy" id="673954"/>
    <lineage>
        <taxon>Bacteria</taxon>
        <taxon>Bacillati</taxon>
        <taxon>Actinomycetota</taxon>
        <taxon>Actinomycetes</taxon>
        <taxon>Micrococcales</taxon>
        <taxon>Intrasporangiaceae</taxon>
        <taxon>Arsenicicoccus</taxon>
    </lineage>
</organism>